<feature type="signal peptide" evidence="14">
    <location>
        <begin position="1"/>
        <end position="19"/>
    </location>
</feature>
<evidence type="ECO:0000256" key="6">
    <source>
        <dbReference type="ARBA" id="ARBA00022729"/>
    </source>
</evidence>
<comment type="similarity">
    <text evidence="12 13">Belongs to the TonB-dependent receptor family.</text>
</comment>
<dbReference type="SUPFAM" id="SSF56935">
    <property type="entry name" value="Porins"/>
    <property type="match status" value="1"/>
</dbReference>
<dbReference type="Proteomes" id="UP000294685">
    <property type="component" value="Unassembled WGS sequence"/>
</dbReference>
<comment type="subcellular location">
    <subcellularLocation>
        <location evidence="1 12">Cell outer membrane</location>
        <topology evidence="1 12">Multi-pass membrane protein</topology>
    </subcellularLocation>
</comment>
<evidence type="ECO:0000313" key="18">
    <source>
        <dbReference type="Proteomes" id="UP000294685"/>
    </source>
</evidence>
<comment type="caution">
    <text evidence="17">The sequence shown here is derived from an EMBL/GenBank/DDBJ whole genome shotgun (WGS) entry which is preliminary data.</text>
</comment>
<evidence type="ECO:0000256" key="9">
    <source>
        <dbReference type="ARBA" id="ARBA00023077"/>
    </source>
</evidence>
<dbReference type="InterPro" id="IPR000531">
    <property type="entry name" value="Beta-barrel_TonB"/>
</dbReference>
<keyword evidence="5 12" id="KW-0812">Transmembrane</keyword>
<evidence type="ECO:0000256" key="10">
    <source>
        <dbReference type="ARBA" id="ARBA00023136"/>
    </source>
</evidence>
<dbReference type="InterPro" id="IPR039426">
    <property type="entry name" value="TonB-dep_rcpt-like"/>
</dbReference>
<organism evidence="17 18">
    <name type="scientific">Flavobacterium ranwuense</name>
    <dbReference type="NCBI Taxonomy" id="2541725"/>
    <lineage>
        <taxon>Bacteria</taxon>
        <taxon>Pseudomonadati</taxon>
        <taxon>Bacteroidota</taxon>
        <taxon>Flavobacteriia</taxon>
        <taxon>Flavobacteriales</taxon>
        <taxon>Flavobacteriaceae</taxon>
        <taxon>Flavobacterium</taxon>
    </lineage>
</organism>
<keyword evidence="7" id="KW-0408">Iron</keyword>
<evidence type="ECO:0000259" key="15">
    <source>
        <dbReference type="Pfam" id="PF00593"/>
    </source>
</evidence>
<dbReference type="EMBL" id="SMLH01000001">
    <property type="protein sequence ID" value="TDE31565.1"/>
    <property type="molecule type" value="Genomic_DNA"/>
</dbReference>
<dbReference type="PANTHER" id="PTHR32552">
    <property type="entry name" value="FERRICHROME IRON RECEPTOR-RELATED"/>
    <property type="match status" value="1"/>
</dbReference>
<keyword evidence="9 13" id="KW-0798">TonB box</keyword>
<dbReference type="InterPro" id="IPR036942">
    <property type="entry name" value="Beta-barrel_TonB_sf"/>
</dbReference>
<gene>
    <name evidence="17" type="ORF">E0I61_02365</name>
</gene>
<keyword evidence="6 14" id="KW-0732">Signal</keyword>
<evidence type="ECO:0000256" key="8">
    <source>
        <dbReference type="ARBA" id="ARBA00023065"/>
    </source>
</evidence>
<keyword evidence="3 12" id="KW-1134">Transmembrane beta strand</keyword>
<dbReference type="RefSeq" id="WP_132069145.1">
    <property type="nucleotide sequence ID" value="NZ_SMLH01000001.1"/>
</dbReference>
<keyword evidence="18" id="KW-1185">Reference proteome</keyword>
<sequence>MFKKSLYFLLFLCSATAIFGQIKKDTIALSEVTLKGSPIKNALQNVASSVSVITTADINKSDGIILTPVLNKIPGVTMQQGALNTNRITIRGIGARSQYGTNKIKAYFDGIPLSSGEGETTIDDIDLVSIEKIEIIKGPNSTSFGSGLGGVIQLFSRETPLLESFGKSTITFGSFGLLQQRLSAGYSDSKTNVYTSFTDLQSDGFRANSSYNRKSFNLQGKQKMAPNGSLSFLGIFTRLKAFIPSSINETDLKNNPEKAASTWAAAQGFESYDKFMLGLGYDHQFSQKWSLQTSVFSNFKEAYEPRPFDILDEKTSAAGFRSNVNYKNRLFSLPFELSFGTELLTEKYQYSLFENEYQSQPGQGSIKGDEFSAIKQNRNYINYFLQMEFWISEKLHLETGVALNTTKYSVEDVFENNSGGQKMPFTFGNVWSPRVGLSYKVSNGKNIFASVSKGFSVPSVAETLTPVGQINTDLKPELGWNYELGFKGNWLKNKVYTEVTFYTTQIKNLLVARRTADDQFVGINAGSSSHTGLEFLVNYKLLELNKLQITPYFSGAVNDFKFKEFLDGDANYSGNQLTGVPEKQFNFGVDLNTKNGFSINSSFRTMGKIPLNDSNTKHSERYSLLDIKTTYVFTILKILKTELNAGVNNALDTKYAANILPNAVGFGTAAPRYFYPGNPVNFYGGFSVSYVFR</sequence>
<evidence type="ECO:0000256" key="2">
    <source>
        <dbReference type="ARBA" id="ARBA00022448"/>
    </source>
</evidence>
<dbReference type="InterPro" id="IPR012910">
    <property type="entry name" value="Plug_dom"/>
</dbReference>
<feature type="chain" id="PRO_5045305957" evidence="14">
    <location>
        <begin position="20"/>
        <end position="693"/>
    </location>
</feature>
<keyword evidence="11 12" id="KW-0998">Cell outer membrane</keyword>
<keyword evidence="4" id="KW-0410">Iron transport</keyword>
<dbReference type="Gene3D" id="2.40.170.20">
    <property type="entry name" value="TonB-dependent receptor, beta-barrel domain"/>
    <property type="match status" value="1"/>
</dbReference>
<evidence type="ECO:0000259" key="16">
    <source>
        <dbReference type="Pfam" id="PF07715"/>
    </source>
</evidence>
<dbReference type="CDD" id="cd01347">
    <property type="entry name" value="ligand_gated_channel"/>
    <property type="match status" value="1"/>
</dbReference>
<dbReference type="InterPro" id="IPR037066">
    <property type="entry name" value="Plug_dom_sf"/>
</dbReference>
<evidence type="ECO:0000256" key="3">
    <source>
        <dbReference type="ARBA" id="ARBA00022452"/>
    </source>
</evidence>
<evidence type="ECO:0000256" key="13">
    <source>
        <dbReference type="RuleBase" id="RU003357"/>
    </source>
</evidence>
<dbReference type="Pfam" id="PF07715">
    <property type="entry name" value="Plug"/>
    <property type="match status" value="1"/>
</dbReference>
<keyword evidence="10 12" id="KW-0472">Membrane</keyword>
<name>A0ABY2DVB0_9FLAO</name>
<keyword evidence="2 12" id="KW-0813">Transport</keyword>
<proteinExistence type="inferred from homology"/>
<reference evidence="17 18" key="1">
    <citation type="submission" date="2019-03" db="EMBL/GenBank/DDBJ databases">
        <title>Novel species of Flavobacterium.</title>
        <authorList>
            <person name="Liu Q."/>
            <person name="Xin Y.-H."/>
        </authorList>
    </citation>
    <scope>NUCLEOTIDE SEQUENCE [LARGE SCALE GENOMIC DNA]</scope>
    <source>
        <strain evidence="17 18">LB2P22</strain>
    </source>
</reference>
<dbReference type="Pfam" id="PF00593">
    <property type="entry name" value="TonB_dep_Rec_b-barrel"/>
    <property type="match status" value="1"/>
</dbReference>
<evidence type="ECO:0000256" key="14">
    <source>
        <dbReference type="SAM" id="SignalP"/>
    </source>
</evidence>
<keyword evidence="17" id="KW-0675">Receptor</keyword>
<dbReference type="PROSITE" id="PS52016">
    <property type="entry name" value="TONB_DEPENDENT_REC_3"/>
    <property type="match status" value="1"/>
</dbReference>
<dbReference type="Gene3D" id="2.170.130.10">
    <property type="entry name" value="TonB-dependent receptor, plug domain"/>
    <property type="match status" value="1"/>
</dbReference>
<evidence type="ECO:0000256" key="11">
    <source>
        <dbReference type="ARBA" id="ARBA00023237"/>
    </source>
</evidence>
<feature type="domain" description="TonB-dependent receptor plug" evidence="16">
    <location>
        <begin position="43"/>
        <end position="151"/>
    </location>
</feature>
<evidence type="ECO:0000256" key="7">
    <source>
        <dbReference type="ARBA" id="ARBA00023004"/>
    </source>
</evidence>
<evidence type="ECO:0000256" key="12">
    <source>
        <dbReference type="PROSITE-ProRule" id="PRU01360"/>
    </source>
</evidence>
<evidence type="ECO:0000256" key="5">
    <source>
        <dbReference type="ARBA" id="ARBA00022692"/>
    </source>
</evidence>
<accession>A0ABY2DVB0</accession>
<feature type="domain" description="TonB-dependent receptor-like beta-barrel" evidence="15">
    <location>
        <begin position="234"/>
        <end position="649"/>
    </location>
</feature>
<evidence type="ECO:0000256" key="1">
    <source>
        <dbReference type="ARBA" id="ARBA00004571"/>
    </source>
</evidence>
<keyword evidence="8" id="KW-0406">Ion transport</keyword>
<evidence type="ECO:0000313" key="17">
    <source>
        <dbReference type="EMBL" id="TDE31565.1"/>
    </source>
</evidence>
<dbReference type="PANTHER" id="PTHR32552:SF68">
    <property type="entry name" value="FERRICHROME OUTER MEMBRANE TRANSPORTER_PHAGE RECEPTOR"/>
    <property type="match status" value="1"/>
</dbReference>
<evidence type="ECO:0000256" key="4">
    <source>
        <dbReference type="ARBA" id="ARBA00022496"/>
    </source>
</evidence>
<protein>
    <submittedName>
        <fullName evidence="17">TonB-dependent receptor</fullName>
    </submittedName>
</protein>